<dbReference type="PROSITE" id="PS50113">
    <property type="entry name" value="PAC"/>
    <property type="match status" value="3"/>
</dbReference>
<keyword evidence="11" id="KW-1185">Reference proteome</keyword>
<evidence type="ECO:0000256" key="6">
    <source>
        <dbReference type="SAM" id="Coils"/>
    </source>
</evidence>
<feature type="domain" description="PAC" evidence="9">
    <location>
        <begin position="900"/>
        <end position="955"/>
    </location>
</feature>
<dbReference type="Pfam" id="PF08447">
    <property type="entry name" value="PAS_3"/>
    <property type="match status" value="1"/>
</dbReference>
<dbReference type="GO" id="GO:0004673">
    <property type="term" value="F:protein histidine kinase activity"/>
    <property type="evidence" value="ECO:0007669"/>
    <property type="project" value="UniProtKB-EC"/>
</dbReference>
<dbReference type="PANTHER" id="PTHR43304:SF1">
    <property type="entry name" value="PAC DOMAIN-CONTAINING PROTEIN"/>
    <property type="match status" value="1"/>
</dbReference>
<protein>
    <recommendedName>
        <fullName evidence="2">histidine kinase</fullName>
        <ecNumber evidence="2">2.7.13.3</ecNumber>
    </recommendedName>
</protein>
<dbReference type="SUPFAM" id="SSF55874">
    <property type="entry name" value="ATPase domain of HSP90 chaperone/DNA topoisomerase II/histidine kinase"/>
    <property type="match status" value="1"/>
</dbReference>
<dbReference type="Gene3D" id="3.30.565.10">
    <property type="entry name" value="Histidine kinase-like ATPase, C-terminal domain"/>
    <property type="match status" value="1"/>
</dbReference>
<dbReference type="SMART" id="SM00086">
    <property type="entry name" value="PAC"/>
    <property type="match status" value="4"/>
</dbReference>
<evidence type="ECO:0000259" key="8">
    <source>
        <dbReference type="PROSITE" id="PS50112"/>
    </source>
</evidence>
<comment type="caution">
    <text evidence="10">The sequence shown here is derived from an EMBL/GenBank/DDBJ whole genome shotgun (WGS) entry which is preliminary data.</text>
</comment>
<accession>A0A401XID0</accession>
<dbReference type="InterPro" id="IPR035965">
    <property type="entry name" value="PAS-like_dom_sf"/>
</dbReference>
<gene>
    <name evidence="10" type="ORF">JCM31826_02330</name>
</gene>
<dbReference type="NCBIfam" id="TIGR00229">
    <property type="entry name" value="sensory_box"/>
    <property type="match status" value="4"/>
</dbReference>
<dbReference type="EC" id="2.7.13.3" evidence="2"/>
<evidence type="ECO:0000259" key="7">
    <source>
        <dbReference type="PROSITE" id="PS50109"/>
    </source>
</evidence>
<proteinExistence type="predicted"/>
<feature type="coiled-coil region" evidence="6">
    <location>
        <begin position="29"/>
        <end position="60"/>
    </location>
</feature>
<dbReference type="PANTHER" id="PTHR43304">
    <property type="entry name" value="PHYTOCHROME-LIKE PROTEIN CPH1"/>
    <property type="match status" value="1"/>
</dbReference>
<dbReference type="SUPFAM" id="SSF55785">
    <property type="entry name" value="PYP-like sensor domain (PAS domain)"/>
    <property type="match status" value="5"/>
</dbReference>
<dbReference type="InterPro" id="IPR004358">
    <property type="entry name" value="Sig_transdc_His_kin-like_C"/>
</dbReference>
<dbReference type="InterPro" id="IPR000014">
    <property type="entry name" value="PAS"/>
</dbReference>
<name>A0A401XID0_9FLAO</name>
<sequence>MQDDKKNIQKSIDAFLSEYADKKIDDIVLNNLSENLHIFKKELEYQNDELKRINIELESKNYFIENIFRIIPSIILLIDEDYKIIKYNQAFEISFKYYRDIFDDFRKIFKDESQTDLYHLLQNDYPRITLKGINNQIYLADATSIILNERNITLVHLTDVTELELSKQKLKVENEIKSLFEEINKVHIDGIYEESIIQQVGQKLVNGLAKILSAEKIYLFDFSDNNHVLKFESPFLSNEISNKEEIENFFMKELDCIFYKDFDKFDKNNYFKNIESDITERGFILHKIFLREKGILNGCFFILSKHKIDEKIIEYLKLEVSNIFFKLLGESKIFESERRLKAIVENSPDGLAVIENGKLIFATDNYFKITSIPKDDPRWKDLQKIFDYIHPEDRESIREKLLTALANKETTLTYEFRILNNEGKYVWQQDRINIVYFSNDNFRIYVTARNITNQKEQLQQLKILEAAINQSDASIVITDSDGNIEFVNKAFTKITGYTFEEAKGKNPRILKSGLVAEEVYKNLWQNITNGKSWSGELINKKKDGTLYIESAHITPVVINGKITNFVAVKNDITKIKELNKKFETLSLVASHTQNLVIITDKEGRITWVNKSFEEKTGYSFDEVIGKIPGSFLQGPDTNPLHIENIRKKLKELVPFKQEILNYTKDGRPYWIEMSITPIFDQKGNHIMYIAVEDDVTNRKESERKILESERKNRAILNALPDLIFIIDRNLKYIDFHAYDPSQILMPPEAFLGKTVKEIMPKEQGEIIAKSIIETFRTAELREFIFHLDIKGKRRYYEGRCVLKDINSVLILIRDVTKLKTFEQELINEKLLFKTVIDNLPNTIYVKDKSYKKILVNKAEVAYLGKTSESEVIGRTDEEFYPEEVAKGIFKEDQEVLTTGQPLINKIVEYTNNRGDKKYMMISKLPFKDFNGQIAGIIGIGVDITALKLKKQELQKTIDVITDQNERLRSFTYIVSHNIRSYAANIDGLIELINGNLISEEEKPEMLNLLRQASSNLMETITTLNEVITIERKVSDKIQTIELNSVIKKVLSVVQKEIVDNQIIVVNEIPDGVKVMFNPAYLESVILNLTTNAIRYRRNDVRSFIKYVYKEEKGKKIIEVSDNGKGIDLQKFGKRIFNMFETFHGNPDAKGLGLFITKAQVEAMGGKIEVESVVNEGTTFRIILKN</sequence>
<dbReference type="InterPro" id="IPR036890">
    <property type="entry name" value="HATPase_C_sf"/>
</dbReference>
<feature type="domain" description="PAS" evidence="8">
    <location>
        <begin position="336"/>
        <end position="408"/>
    </location>
</feature>
<feature type="domain" description="PAC" evidence="9">
    <location>
        <begin position="653"/>
        <end position="707"/>
    </location>
</feature>
<dbReference type="PROSITE" id="PS50112">
    <property type="entry name" value="PAS"/>
    <property type="match status" value="3"/>
</dbReference>
<dbReference type="InterPro" id="IPR005467">
    <property type="entry name" value="His_kinase_dom"/>
</dbReference>
<dbReference type="AlphaFoldDB" id="A0A401XID0"/>
<evidence type="ECO:0000256" key="3">
    <source>
        <dbReference type="ARBA" id="ARBA00022553"/>
    </source>
</evidence>
<dbReference type="PRINTS" id="PR00344">
    <property type="entry name" value="BCTRLSENSOR"/>
</dbReference>
<evidence type="ECO:0000256" key="4">
    <source>
        <dbReference type="ARBA" id="ARBA00022679"/>
    </source>
</evidence>
<dbReference type="EMBL" id="BHZE01000002">
    <property type="protein sequence ID" value="GCD76751.1"/>
    <property type="molecule type" value="Genomic_DNA"/>
</dbReference>
<evidence type="ECO:0000256" key="5">
    <source>
        <dbReference type="ARBA" id="ARBA00022777"/>
    </source>
</evidence>
<dbReference type="RefSeq" id="WP_124396830.1">
    <property type="nucleotide sequence ID" value="NZ_BHZE01000002.1"/>
</dbReference>
<dbReference type="OrthoDB" id="5522855at2"/>
<dbReference type="PROSITE" id="PS50109">
    <property type="entry name" value="HIS_KIN"/>
    <property type="match status" value="1"/>
</dbReference>
<dbReference type="Pfam" id="PF13426">
    <property type="entry name" value="PAS_9"/>
    <property type="match status" value="2"/>
</dbReference>
<dbReference type="CDD" id="cd00130">
    <property type="entry name" value="PAS"/>
    <property type="match status" value="3"/>
</dbReference>
<feature type="domain" description="PAC" evidence="9">
    <location>
        <begin position="412"/>
        <end position="463"/>
    </location>
</feature>
<dbReference type="InterPro" id="IPR001610">
    <property type="entry name" value="PAC"/>
</dbReference>
<feature type="domain" description="Histidine kinase" evidence="7">
    <location>
        <begin position="973"/>
        <end position="1185"/>
    </location>
</feature>
<keyword evidence="3" id="KW-0597">Phosphoprotein</keyword>
<feature type="domain" description="PAS" evidence="8">
    <location>
        <begin position="581"/>
        <end position="626"/>
    </location>
</feature>
<dbReference type="InterPro" id="IPR013656">
    <property type="entry name" value="PAS_4"/>
</dbReference>
<keyword evidence="6" id="KW-0175">Coiled coil</keyword>
<dbReference type="Gene3D" id="3.30.450.20">
    <property type="entry name" value="PAS domain"/>
    <property type="match status" value="5"/>
</dbReference>
<dbReference type="Pfam" id="PF02518">
    <property type="entry name" value="HATPase_c"/>
    <property type="match status" value="1"/>
</dbReference>
<dbReference type="InterPro" id="IPR000700">
    <property type="entry name" value="PAS-assoc_C"/>
</dbReference>
<comment type="catalytic activity">
    <reaction evidence="1">
        <text>ATP + protein L-histidine = ADP + protein N-phospho-L-histidine.</text>
        <dbReference type="EC" id="2.7.13.3"/>
    </reaction>
</comment>
<reference evidence="10 11" key="1">
    <citation type="submission" date="2018-11" db="EMBL/GenBank/DDBJ databases">
        <title>Schleiferia aggregans sp. nov., a moderately thermophilic heterotrophic bacterium isolated from microbial mats at a terrestrial hot spring.</title>
        <authorList>
            <person name="Iino T."/>
            <person name="Ohkuma M."/>
            <person name="Haruta S."/>
        </authorList>
    </citation>
    <scope>NUCLEOTIDE SEQUENCE [LARGE SCALE GENOMIC DNA]</scope>
    <source>
        <strain evidence="10 11">LA</strain>
    </source>
</reference>
<dbReference type="Proteomes" id="UP000286715">
    <property type="component" value="Unassembled WGS sequence"/>
</dbReference>
<evidence type="ECO:0000256" key="1">
    <source>
        <dbReference type="ARBA" id="ARBA00000085"/>
    </source>
</evidence>
<dbReference type="SMART" id="SM00387">
    <property type="entry name" value="HATPase_c"/>
    <property type="match status" value="1"/>
</dbReference>
<dbReference type="InterPro" id="IPR003594">
    <property type="entry name" value="HATPase_dom"/>
</dbReference>
<evidence type="ECO:0000259" key="9">
    <source>
        <dbReference type="PROSITE" id="PS50113"/>
    </source>
</evidence>
<evidence type="ECO:0000313" key="10">
    <source>
        <dbReference type="EMBL" id="GCD76751.1"/>
    </source>
</evidence>
<feature type="domain" description="PAS" evidence="8">
    <location>
        <begin position="460"/>
        <end position="506"/>
    </location>
</feature>
<evidence type="ECO:0000313" key="11">
    <source>
        <dbReference type="Proteomes" id="UP000286715"/>
    </source>
</evidence>
<evidence type="ECO:0000256" key="2">
    <source>
        <dbReference type="ARBA" id="ARBA00012438"/>
    </source>
</evidence>
<dbReference type="SMART" id="SM00091">
    <property type="entry name" value="PAS"/>
    <property type="match status" value="6"/>
</dbReference>
<dbReference type="Pfam" id="PF08448">
    <property type="entry name" value="PAS_4"/>
    <property type="match status" value="2"/>
</dbReference>
<organism evidence="10 11">
    <name type="scientific">Thermaurantimonas aggregans</name>
    <dbReference type="NCBI Taxonomy" id="2173829"/>
    <lineage>
        <taxon>Bacteria</taxon>
        <taxon>Pseudomonadati</taxon>
        <taxon>Bacteroidota</taxon>
        <taxon>Flavobacteriia</taxon>
        <taxon>Flavobacteriales</taxon>
        <taxon>Schleiferiaceae</taxon>
        <taxon>Thermaurantimonas</taxon>
    </lineage>
</organism>
<keyword evidence="4" id="KW-0808">Transferase</keyword>
<keyword evidence="5" id="KW-0418">Kinase</keyword>
<dbReference type="InterPro" id="IPR052162">
    <property type="entry name" value="Sensor_kinase/Photoreceptor"/>
</dbReference>
<dbReference type="InterPro" id="IPR013655">
    <property type="entry name" value="PAS_fold_3"/>
</dbReference>